<feature type="domain" description="Choice-of-anchor I" evidence="3">
    <location>
        <begin position="338"/>
        <end position="420"/>
    </location>
</feature>
<reference evidence="4 5" key="1">
    <citation type="submission" date="2018-06" db="EMBL/GenBank/DDBJ databases">
        <title>Genomic Encyclopedia of Type Strains, Phase IV (KMG-IV): sequencing the most valuable type-strain genomes for metagenomic binning, comparative biology and taxonomic classification.</title>
        <authorList>
            <person name="Goeker M."/>
        </authorList>
    </citation>
    <scope>NUCLEOTIDE SEQUENCE [LARGE SCALE GENOMIC DNA]</scope>
    <source>
        <strain evidence="4 5">DSM 44599</strain>
    </source>
</reference>
<dbReference type="InterPro" id="IPR055188">
    <property type="entry name" value="Choice_anch_I"/>
</dbReference>
<proteinExistence type="predicted"/>
<dbReference type="InterPro" id="IPR027372">
    <property type="entry name" value="Phytase-like_dom"/>
</dbReference>
<dbReference type="PANTHER" id="PTHR46928:SF1">
    <property type="entry name" value="MESENCHYME-SPECIFIC CELL SURFACE GLYCOPROTEIN"/>
    <property type="match status" value="1"/>
</dbReference>
<dbReference type="STRING" id="1210090.GCA_001613185_01636"/>
<dbReference type="InterPro" id="IPR015943">
    <property type="entry name" value="WD40/YVTN_repeat-like_dom_sf"/>
</dbReference>
<dbReference type="Pfam" id="PF22494">
    <property type="entry name" value="choice_anch_I"/>
    <property type="match status" value="1"/>
</dbReference>
<organism evidence="4 5">
    <name type="scientific">Nocardia puris</name>
    <dbReference type="NCBI Taxonomy" id="208602"/>
    <lineage>
        <taxon>Bacteria</taxon>
        <taxon>Bacillati</taxon>
        <taxon>Actinomycetota</taxon>
        <taxon>Actinomycetes</taxon>
        <taxon>Mycobacteriales</taxon>
        <taxon>Nocardiaceae</taxon>
        <taxon>Nocardia</taxon>
    </lineage>
</organism>
<name>A0A366DKT9_9NOCA</name>
<dbReference type="InterPro" id="IPR006311">
    <property type="entry name" value="TAT_signal"/>
</dbReference>
<feature type="chain" id="PRO_5017016882" evidence="1">
    <location>
        <begin position="23"/>
        <end position="769"/>
    </location>
</feature>
<dbReference type="PROSITE" id="PS51257">
    <property type="entry name" value="PROKAR_LIPOPROTEIN"/>
    <property type="match status" value="1"/>
</dbReference>
<evidence type="ECO:0000313" key="5">
    <source>
        <dbReference type="Proteomes" id="UP000252586"/>
    </source>
</evidence>
<dbReference type="RefSeq" id="WP_067505840.1">
    <property type="nucleotide sequence ID" value="NZ_JADLRS010000004.1"/>
</dbReference>
<evidence type="ECO:0000313" key="4">
    <source>
        <dbReference type="EMBL" id="RBO90656.1"/>
    </source>
</evidence>
<feature type="domain" description="Phytase-like" evidence="2">
    <location>
        <begin position="489"/>
        <end position="751"/>
    </location>
</feature>
<evidence type="ECO:0000259" key="3">
    <source>
        <dbReference type="Pfam" id="PF22494"/>
    </source>
</evidence>
<dbReference type="PROSITE" id="PS51318">
    <property type="entry name" value="TAT"/>
    <property type="match status" value="1"/>
</dbReference>
<dbReference type="InterPro" id="IPR011044">
    <property type="entry name" value="Quino_amine_DH_bsu"/>
</dbReference>
<dbReference type="InterPro" id="IPR052956">
    <property type="entry name" value="Mesenchyme-surface_protein"/>
</dbReference>
<dbReference type="EMBL" id="QNRE01000005">
    <property type="protein sequence ID" value="RBO90656.1"/>
    <property type="molecule type" value="Genomic_DNA"/>
</dbReference>
<dbReference type="PANTHER" id="PTHR46928">
    <property type="entry name" value="MESENCHYME-SPECIFIC CELL SURFACE GLYCOPROTEIN"/>
    <property type="match status" value="1"/>
</dbReference>
<dbReference type="Pfam" id="PF13449">
    <property type="entry name" value="Phytase-like"/>
    <property type="match status" value="1"/>
</dbReference>
<comment type="caution">
    <text evidence="4">The sequence shown here is derived from an EMBL/GenBank/DDBJ whole genome shotgun (WGS) entry which is preliminary data.</text>
</comment>
<evidence type="ECO:0000256" key="1">
    <source>
        <dbReference type="SAM" id="SignalP"/>
    </source>
</evidence>
<dbReference type="AlphaFoldDB" id="A0A366DKT9"/>
<protein>
    <submittedName>
        <fullName evidence="4">Phytase-like protein with esterase activity</fullName>
    </submittedName>
</protein>
<gene>
    <name evidence="4" type="ORF">DFR74_10558</name>
</gene>
<keyword evidence="1" id="KW-0732">Signal</keyword>
<dbReference type="OrthoDB" id="1016457at2"/>
<keyword evidence="5" id="KW-1185">Reference proteome</keyword>
<sequence>MARMRRRWLGAAIAAVTVTAVAACGGDDEGAGAPPAPAGWEHDPSSSYHRLATYPVFENRPDGVDPSEETVAEISAVTEDGETLVYTDAPGKRIGFVDLSDPSNPVGAGTLSLAQLGNADDQPTSVAVVGDHVLVVIDSSGGNFAAPSGRVDVVRVSDRTKVHSIDLGGQPDSIAVSADGKLAAIAIENQRDEEFTPEGREEGDLPQPPTGFVQILKLDGAPQDWSAQAVRFDEAQAAAAGLDTPQDLEPEYVSFNGRGEVAVTLQENNGIAIIDAATATVRSIFSAGTASVSGIDTEDDGTIDQSGAITDLPREPDAIGWIGDDHLVTANEGDWKGGTRGWSVFDARTGEVVWDAGDEFERLAVRSGMHIESRAGKKGPEPEGLAVTELDGTPVLLMGSERSNFVAVYDVSDPTSPVFRQLLPTTIGPEGILPVPSRDLLVISTELDDAEIGMRAAVNIYGYGDEFAGSGAPGYPSIVSADADGAPIGWGALGALSADPAAADRLYTATDDAFGPSRVLGVDVSTRPAVIDTEIPITENGEPVALDVEGLAARADGGFYLAVEGKEGPQNQLVQVSATGAIDKRVALPADISGQLGAQGLEGVAVQGSGADETVWVVLQRELKSDPKGITRIGRYSPADGTWQWFGYQLETTDTEGDWLGVSEIVVDGDSLLVLERDKLSGPRARVKAVYRVAIPAGDGVTDAATPPTVLPKTLAVDLLAELRATNGWVQEKVEGMALSDGTLYVVTDNDGTEDNTGETVFLRLNAPA</sequence>
<dbReference type="SUPFAM" id="SSF50969">
    <property type="entry name" value="YVTN repeat-like/Quinoprotein amine dehydrogenase"/>
    <property type="match status" value="1"/>
</dbReference>
<accession>A0A366DKT9</accession>
<dbReference type="Proteomes" id="UP000252586">
    <property type="component" value="Unassembled WGS sequence"/>
</dbReference>
<feature type="signal peptide" evidence="1">
    <location>
        <begin position="1"/>
        <end position="22"/>
    </location>
</feature>
<dbReference type="Gene3D" id="2.130.10.10">
    <property type="entry name" value="YVTN repeat-like/Quinoprotein amine dehydrogenase"/>
    <property type="match status" value="1"/>
</dbReference>
<evidence type="ECO:0000259" key="2">
    <source>
        <dbReference type="Pfam" id="PF13449"/>
    </source>
</evidence>